<feature type="domain" description="Glabrous enhancer-binding protein-like DBD" evidence="3">
    <location>
        <begin position="49"/>
        <end position="138"/>
    </location>
</feature>
<evidence type="ECO:0000313" key="4">
    <source>
        <dbReference type="EMBL" id="JAU79314.1"/>
    </source>
</evidence>
<reference evidence="4" key="1">
    <citation type="submission" date="2016-07" db="EMBL/GenBank/DDBJ databases">
        <title>De novo transcriptome assembly of four accessions of the metal hyperaccumulator plant Noccaea caerulescens.</title>
        <authorList>
            <person name="Blande D."/>
            <person name="Halimaa P."/>
            <person name="Tervahauta A.I."/>
            <person name="Aarts M.G."/>
            <person name="Karenlampi S.O."/>
        </authorList>
    </citation>
    <scope>NUCLEOTIDE SEQUENCE</scope>
</reference>
<dbReference type="EMBL" id="GEVM01026624">
    <property type="protein sequence ID" value="JAU79314.1"/>
    <property type="molecule type" value="Transcribed_RNA"/>
</dbReference>
<name>A0A1J3IG23_NOCCA</name>
<organism evidence="4">
    <name type="scientific">Noccaea caerulescens</name>
    <name type="common">Alpine penny-cress</name>
    <name type="synonym">Thlaspi caerulescens</name>
    <dbReference type="NCBI Taxonomy" id="107243"/>
    <lineage>
        <taxon>Eukaryota</taxon>
        <taxon>Viridiplantae</taxon>
        <taxon>Streptophyta</taxon>
        <taxon>Embryophyta</taxon>
        <taxon>Tracheophyta</taxon>
        <taxon>Spermatophyta</taxon>
        <taxon>Magnoliopsida</taxon>
        <taxon>eudicotyledons</taxon>
        <taxon>Gunneridae</taxon>
        <taxon>Pentapetalae</taxon>
        <taxon>rosids</taxon>
        <taxon>malvids</taxon>
        <taxon>Brassicales</taxon>
        <taxon>Brassicaceae</taxon>
        <taxon>Coluteocarpeae</taxon>
        <taxon>Noccaea</taxon>
    </lineage>
</organism>
<dbReference type="InterPro" id="IPR007592">
    <property type="entry name" value="GEBP"/>
</dbReference>
<feature type="region of interest" description="Disordered" evidence="2">
    <location>
        <begin position="1"/>
        <end position="46"/>
    </location>
</feature>
<protein>
    <recommendedName>
        <fullName evidence="3">Glabrous enhancer-binding protein-like DBD domain-containing protein</fullName>
    </recommendedName>
</protein>
<dbReference type="GO" id="GO:0006355">
    <property type="term" value="P:regulation of DNA-templated transcription"/>
    <property type="evidence" value="ECO:0007669"/>
    <property type="project" value="InterPro"/>
</dbReference>
<evidence type="ECO:0000256" key="1">
    <source>
        <dbReference type="ARBA" id="ARBA00010820"/>
    </source>
</evidence>
<feature type="compositionally biased region" description="Basic and acidic residues" evidence="2">
    <location>
        <begin position="13"/>
        <end position="25"/>
    </location>
</feature>
<proteinExistence type="inferred from homology"/>
<feature type="compositionally biased region" description="Basic residues" evidence="2">
    <location>
        <begin position="26"/>
        <end position="37"/>
    </location>
</feature>
<dbReference type="PANTHER" id="PTHR31662:SF49">
    <property type="entry name" value="GLABROUS1 ENHANCER-BINDING PROTEIN-RELATED"/>
    <property type="match status" value="1"/>
</dbReference>
<evidence type="ECO:0000256" key="2">
    <source>
        <dbReference type="SAM" id="MobiDB-lite"/>
    </source>
</evidence>
<dbReference type="InterPro" id="IPR053932">
    <property type="entry name" value="GeBP-like_DBD"/>
</dbReference>
<dbReference type="PANTHER" id="PTHR31662">
    <property type="entry name" value="BNAANNG10740D PROTEIN-RELATED"/>
    <property type="match status" value="1"/>
</dbReference>
<dbReference type="AlphaFoldDB" id="A0A1J3IG23"/>
<accession>A0A1J3IG23</accession>
<gene>
    <name evidence="4" type="ORF">MP_TR24748_c0_g1_i1_g.71657</name>
</gene>
<dbReference type="GO" id="GO:0005634">
    <property type="term" value="C:nucleus"/>
    <property type="evidence" value="ECO:0007669"/>
    <property type="project" value="TreeGrafter"/>
</dbReference>
<feature type="compositionally biased region" description="Polar residues" evidence="2">
    <location>
        <begin position="1"/>
        <end position="12"/>
    </location>
</feature>
<sequence>MSTPASQSLSERQSQRKHAEAEAEKTKKKRSRTKKSAKSASSPVQINPIWNEQDELALLKELVDYQAKTGLQSNVDWKAFHRFVGDSIAARFSKKQIRSKMRDLKERYLTRMEKINPGDDPIFSEDEEAFGYSNMIWGQNDSDFADDHIKNVIDNVEPWNAGMKTESSDGNDDIDADDDEWLRDAFETLVSWRGLSDYQKKFQLGKLMNLARGKRKELSDEWKALCSEEAKLKTKMLRITATLAEAANYM</sequence>
<comment type="similarity">
    <text evidence="1">Belongs to the GeBP family.</text>
</comment>
<evidence type="ECO:0000259" key="3">
    <source>
        <dbReference type="Pfam" id="PF04504"/>
    </source>
</evidence>
<dbReference type="Pfam" id="PF04504">
    <property type="entry name" value="GeBP-like_DBD"/>
    <property type="match status" value="1"/>
</dbReference>